<comment type="caution">
    <text evidence="2">The sequence shown here is derived from an EMBL/GenBank/DDBJ whole genome shotgun (WGS) entry which is preliminary data.</text>
</comment>
<dbReference type="SUPFAM" id="SSF158745">
    <property type="entry name" value="LanC-like"/>
    <property type="match status" value="1"/>
</dbReference>
<dbReference type="CDD" id="cd04793">
    <property type="entry name" value="LanC"/>
    <property type="match status" value="1"/>
</dbReference>
<dbReference type="PANTHER" id="PTHR12736">
    <property type="entry name" value="LANC-LIKE PROTEIN"/>
    <property type="match status" value="1"/>
</dbReference>
<dbReference type="EMBL" id="VATY01000001">
    <property type="protein sequence ID" value="TMM59138.1"/>
    <property type="molecule type" value="Genomic_DNA"/>
</dbReference>
<evidence type="ECO:0008006" key="4">
    <source>
        <dbReference type="Google" id="ProtNLM"/>
    </source>
</evidence>
<keyword evidence="3" id="KW-1185">Reference proteome</keyword>
<evidence type="ECO:0000313" key="3">
    <source>
        <dbReference type="Proteomes" id="UP000310314"/>
    </source>
</evidence>
<keyword evidence="1" id="KW-0479">Metal-binding</keyword>
<feature type="binding site" evidence="1">
    <location>
        <position position="313"/>
    </location>
    <ligand>
        <name>Zn(2+)</name>
        <dbReference type="ChEBI" id="CHEBI:29105"/>
    </ligand>
</feature>
<evidence type="ECO:0000313" key="2">
    <source>
        <dbReference type="EMBL" id="TMM59138.1"/>
    </source>
</evidence>
<name>A0A5S3PW68_9FLAO</name>
<feature type="binding site" evidence="1">
    <location>
        <position position="314"/>
    </location>
    <ligand>
        <name>Zn(2+)</name>
        <dbReference type="ChEBI" id="CHEBI:29105"/>
    </ligand>
</feature>
<keyword evidence="1" id="KW-0862">Zinc</keyword>
<organism evidence="2 3">
    <name type="scientific">Maribacter algarum</name>
    <name type="common">ex Zhang et al. 2020</name>
    <dbReference type="NCBI Taxonomy" id="2578118"/>
    <lineage>
        <taxon>Bacteria</taxon>
        <taxon>Pseudomonadati</taxon>
        <taxon>Bacteroidota</taxon>
        <taxon>Flavobacteriia</taxon>
        <taxon>Flavobacteriales</taxon>
        <taxon>Flavobacteriaceae</taxon>
        <taxon>Maribacter</taxon>
    </lineage>
</organism>
<gene>
    <name evidence="2" type="ORF">FEE95_06820</name>
</gene>
<dbReference type="GO" id="GO:0046872">
    <property type="term" value="F:metal ion binding"/>
    <property type="evidence" value="ECO:0007669"/>
    <property type="project" value="UniProtKB-KW"/>
</dbReference>
<dbReference type="AlphaFoldDB" id="A0A5S3PW68"/>
<proteinExistence type="predicted"/>
<dbReference type="PRINTS" id="PR01950">
    <property type="entry name" value="LANCSUPER"/>
</dbReference>
<dbReference type="InterPro" id="IPR033889">
    <property type="entry name" value="LanC"/>
</dbReference>
<dbReference type="Pfam" id="PF05147">
    <property type="entry name" value="LANC_like"/>
    <property type="match status" value="1"/>
</dbReference>
<dbReference type="GO" id="GO:0005886">
    <property type="term" value="C:plasma membrane"/>
    <property type="evidence" value="ECO:0007669"/>
    <property type="project" value="TreeGrafter"/>
</dbReference>
<dbReference type="SMART" id="SM01260">
    <property type="entry name" value="LANC_like"/>
    <property type="match status" value="1"/>
</dbReference>
<feature type="binding site" evidence="1">
    <location>
        <position position="263"/>
    </location>
    <ligand>
        <name>Zn(2+)</name>
        <dbReference type="ChEBI" id="CHEBI:29105"/>
    </ligand>
</feature>
<dbReference type="GO" id="GO:0031179">
    <property type="term" value="P:peptide modification"/>
    <property type="evidence" value="ECO:0007669"/>
    <property type="project" value="InterPro"/>
</dbReference>
<sequence length="404" mass="45702">MVNRELLEQKLSDIHLIIKENYQSENDIGVLGGLSGLALFEFYYSKHLDIEEPSDIGVEIISRGISKINNGYGLATFCSGIAGFGWVLDHLNNKEFIELDNDTLLEPLDSYLSDFMLSELNNGNYDFLHGSLGCGLYFLKRFKSTHNNELRTKYHEKLIRLIELLKDSSENENSMTKWKSILDNEKGNEGYNLSLSHGISSVINFITRLSLEAEFKPMVEPILKQAIAYVLSFKMNAPENLSLFPSWITDSEPIEYQSRISWCYGDLGIGITLLQASKAIESDNLKKDAIEILKHAAKRRTMETTRIIDAGLCHGSYGNAQIFNRIYQETKISNFQETALYWIQDGLNKAVHEDGYAGYKQWGGLEQVWKSELSLLEGVAGIGLSIIDFLSTDENSWDECLLLS</sequence>
<reference evidence="2 3" key="1">
    <citation type="submission" date="2019-05" db="EMBL/GenBank/DDBJ databases">
        <authorList>
            <person name="Zhang J.-Y."/>
            <person name="Feg X."/>
            <person name="Du Z.-J."/>
        </authorList>
    </citation>
    <scope>NUCLEOTIDE SEQUENCE [LARGE SCALE GENOMIC DNA]</scope>
    <source>
        <strain evidence="2 3">RZ26</strain>
    </source>
</reference>
<dbReference type="PRINTS" id="PR01955">
    <property type="entry name" value="LANCFRANKIA"/>
</dbReference>
<dbReference type="OrthoDB" id="6313827at2"/>
<dbReference type="InterPro" id="IPR007822">
    <property type="entry name" value="LANC-like"/>
</dbReference>
<dbReference type="RefSeq" id="WP_138657128.1">
    <property type="nucleotide sequence ID" value="NZ_VATY01000001.1"/>
</dbReference>
<accession>A0A5S3PW68</accession>
<protein>
    <recommendedName>
        <fullName evidence="4">Lanthionine synthetase C-like protein</fullName>
    </recommendedName>
</protein>
<dbReference type="PANTHER" id="PTHR12736:SF7">
    <property type="entry name" value="LANC-LIKE PROTEIN 3"/>
    <property type="match status" value="1"/>
</dbReference>
<evidence type="ECO:0000256" key="1">
    <source>
        <dbReference type="PIRSR" id="PIRSR607822-1"/>
    </source>
</evidence>
<dbReference type="Gene3D" id="1.50.10.20">
    <property type="match status" value="1"/>
</dbReference>
<dbReference type="Proteomes" id="UP000310314">
    <property type="component" value="Unassembled WGS sequence"/>
</dbReference>